<dbReference type="PANTHER" id="PTHR43214">
    <property type="entry name" value="TWO-COMPONENT RESPONSE REGULATOR"/>
    <property type="match status" value="1"/>
</dbReference>
<reference evidence="9" key="1">
    <citation type="journal article" date="2019" name="Int. J. Syst. Evol. Microbiol.">
        <title>The Global Catalogue of Microorganisms (GCM) 10K type strain sequencing project: providing services to taxonomists for standard genome sequencing and annotation.</title>
        <authorList>
            <consortium name="The Broad Institute Genomics Platform"/>
            <consortium name="The Broad Institute Genome Sequencing Center for Infectious Disease"/>
            <person name="Wu L."/>
            <person name="Ma J."/>
        </authorList>
    </citation>
    <scope>NUCLEOTIDE SEQUENCE [LARGE SCALE GENOMIC DNA]</scope>
    <source>
        <strain evidence="9">JCM 16929</strain>
    </source>
</reference>
<gene>
    <name evidence="8" type="ORF">GCM10022236_24470</name>
</gene>
<evidence type="ECO:0000256" key="2">
    <source>
        <dbReference type="ARBA" id="ARBA00023015"/>
    </source>
</evidence>
<dbReference type="PRINTS" id="PR00038">
    <property type="entry name" value="HTHLUXR"/>
</dbReference>
<evidence type="ECO:0000313" key="8">
    <source>
        <dbReference type="EMBL" id="GAA3621294.1"/>
    </source>
</evidence>
<dbReference type="InterPro" id="IPR058245">
    <property type="entry name" value="NreC/VraR/RcsB-like_REC"/>
</dbReference>
<evidence type="ECO:0000259" key="6">
    <source>
        <dbReference type="PROSITE" id="PS50043"/>
    </source>
</evidence>
<dbReference type="InterPro" id="IPR039420">
    <property type="entry name" value="WalR-like"/>
</dbReference>
<dbReference type="InterPro" id="IPR016032">
    <property type="entry name" value="Sig_transdc_resp-reg_C-effctor"/>
</dbReference>
<dbReference type="Pfam" id="PF00196">
    <property type="entry name" value="GerE"/>
    <property type="match status" value="1"/>
</dbReference>
<name>A0ABP6ZYU1_9ACTN</name>
<accession>A0ABP6ZYU1</accession>
<dbReference type="PROSITE" id="PS50043">
    <property type="entry name" value="HTH_LUXR_2"/>
    <property type="match status" value="1"/>
</dbReference>
<evidence type="ECO:0000256" key="4">
    <source>
        <dbReference type="ARBA" id="ARBA00023163"/>
    </source>
</evidence>
<comment type="caution">
    <text evidence="8">The sequence shown here is derived from an EMBL/GenBank/DDBJ whole genome shotgun (WGS) entry which is preliminary data.</text>
</comment>
<sequence>MISVLVADDQALIRAGIVLLLNAQPDLAVVAEAGDGAAAVALAAEHRPDVVIMDVRMPVLDGVAATRTLCADRPSADGPGPRVLMLTTFDDDEAVYGALLAGASGYLLKHAVPHDLVAAVHRVADGDAWLDPAVAGKVITALARTPRVGEPSGDLIARLTAREREVLVLMADGSSNAEIAERLVVGEGTIKTHVSRVLMKTGSRDRVQAVALAYRSGLVRA</sequence>
<dbReference type="RefSeq" id="WP_344804831.1">
    <property type="nucleotide sequence ID" value="NZ_BAABAB010000016.1"/>
</dbReference>
<dbReference type="PANTHER" id="PTHR43214:SF24">
    <property type="entry name" value="TRANSCRIPTIONAL REGULATORY PROTEIN NARL-RELATED"/>
    <property type="match status" value="1"/>
</dbReference>
<dbReference type="Proteomes" id="UP001501490">
    <property type="component" value="Unassembled WGS sequence"/>
</dbReference>
<dbReference type="InterPro" id="IPR011006">
    <property type="entry name" value="CheY-like_superfamily"/>
</dbReference>
<proteinExistence type="predicted"/>
<evidence type="ECO:0000259" key="7">
    <source>
        <dbReference type="PROSITE" id="PS50110"/>
    </source>
</evidence>
<keyword evidence="4" id="KW-0804">Transcription</keyword>
<keyword evidence="9" id="KW-1185">Reference proteome</keyword>
<dbReference type="PROSITE" id="PS00622">
    <property type="entry name" value="HTH_LUXR_1"/>
    <property type="match status" value="1"/>
</dbReference>
<feature type="domain" description="Response regulatory" evidence="7">
    <location>
        <begin position="3"/>
        <end position="124"/>
    </location>
</feature>
<dbReference type="Gene3D" id="3.40.50.2300">
    <property type="match status" value="1"/>
</dbReference>
<dbReference type="SUPFAM" id="SSF52172">
    <property type="entry name" value="CheY-like"/>
    <property type="match status" value="1"/>
</dbReference>
<keyword evidence="2" id="KW-0805">Transcription regulation</keyword>
<dbReference type="EMBL" id="BAABAB010000016">
    <property type="protein sequence ID" value="GAA3621294.1"/>
    <property type="molecule type" value="Genomic_DNA"/>
</dbReference>
<keyword evidence="3" id="KW-0238">DNA-binding</keyword>
<dbReference type="PROSITE" id="PS50110">
    <property type="entry name" value="RESPONSE_REGULATORY"/>
    <property type="match status" value="1"/>
</dbReference>
<evidence type="ECO:0000256" key="1">
    <source>
        <dbReference type="ARBA" id="ARBA00022553"/>
    </source>
</evidence>
<dbReference type="CDD" id="cd17535">
    <property type="entry name" value="REC_NarL-like"/>
    <property type="match status" value="1"/>
</dbReference>
<dbReference type="InterPro" id="IPR001789">
    <property type="entry name" value="Sig_transdc_resp-reg_receiver"/>
</dbReference>
<evidence type="ECO:0000256" key="5">
    <source>
        <dbReference type="PROSITE-ProRule" id="PRU00169"/>
    </source>
</evidence>
<feature type="domain" description="HTH luxR-type" evidence="6">
    <location>
        <begin position="152"/>
        <end position="217"/>
    </location>
</feature>
<dbReference type="Pfam" id="PF00072">
    <property type="entry name" value="Response_reg"/>
    <property type="match status" value="1"/>
</dbReference>
<protein>
    <submittedName>
        <fullName evidence="8">Response regulator</fullName>
    </submittedName>
</protein>
<dbReference type="CDD" id="cd06170">
    <property type="entry name" value="LuxR_C_like"/>
    <property type="match status" value="1"/>
</dbReference>
<feature type="modified residue" description="4-aspartylphosphate" evidence="5">
    <location>
        <position position="54"/>
    </location>
</feature>
<organism evidence="8 9">
    <name type="scientific">Microlunatus ginsengisoli</name>
    <dbReference type="NCBI Taxonomy" id="363863"/>
    <lineage>
        <taxon>Bacteria</taxon>
        <taxon>Bacillati</taxon>
        <taxon>Actinomycetota</taxon>
        <taxon>Actinomycetes</taxon>
        <taxon>Propionibacteriales</taxon>
        <taxon>Propionibacteriaceae</taxon>
        <taxon>Microlunatus</taxon>
    </lineage>
</organism>
<dbReference type="SMART" id="SM00448">
    <property type="entry name" value="REC"/>
    <property type="match status" value="1"/>
</dbReference>
<keyword evidence="1 5" id="KW-0597">Phosphoprotein</keyword>
<dbReference type="InterPro" id="IPR000792">
    <property type="entry name" value="Tscrpt_reg_LuxR_C"/>
</dbReference>
<evidence type="ECO:0000313" key="9">
    <source>
        <dbReference type="Proteomes" id="UP001501490"/>
    </source>
</evidence>
<evidence type="ECO:0000256" key="3">
    <source>
        <dbReference type="ARBA" id="ARBA00023125"/>
    </source>
</evidence>
<dbReference type="SMART" id="SM00421">
    <property type="entry name" value="HTH_LUXR"/>
    <property type="match status" value="1"/>
</dbReference>
<dbReference type="SUPFAM" id="SSF46894">
    <property type="entry name" value="C-terminal effector domain of the bipartite response regulators"/>
    <property type="match status" value="1"/>
</dbReference>